<reference evidence="2 3" key="1">
    <citation type="journal article" date="2017" name="Antonie Van Leeuwenhoek">
        <title>Rhizobium rhizosphaerae sp. nov., a novel species isolated from rice rhizosphere.</title>
        <authorList>
            <person name="Zhao J.J."/>
            <person name="Zhang J."/>
            <person name="Zhang R.J."/>
            <person name="Zhang C.W."/>
            <person name="Yin H.Q."/>
            <person name="Zhang X.X."/>
        </authorList>
    </citation>
    <scope>NUCLEOTIDE SEQUENCE [LARGE SCALE GENOMIC DNA]</scope>
    <source>
        <strain evidence="2 3">E3</strain>
    </source>
</reference>
<evidence type="ECO:0000313" key="2">
    <source>
        <dbReference type="EMBL" id="GAC14340.1"/>
    </source>
</evidence>
<feature type="transmembrane region" description="Helical" evidence="1">
    <location>
        <begin position="12"/>
        <end position="37"/>
    </location>
</feature>
<feature type="transmembrane region" description="Helical" evidence="1">
    <location>
        <begin position="171"/>
        <end position="190"/>
    </location>
</feature>
<dbReference type="Pfam" id="PF03594">
    <property type="entry name" value="BenE"/>
    <property type="match status" value="1"/>
</dbReference>
<dbReference type="RefSeq" id="WP_008844156.1">
    <property type="nucleotide sequence ID" value="NZ_BAEN01000036.1"/>
</dbReference>
<proteinExistence type="predicted"/>
<keyword evidence="1" id="KW-0472">Membrane</keyword>
<dbReference type="PANTHER" id="PTHR30199:SF0">
    <property type="entry name" value="INNER MEMBRANE PROTEIN YDCO"/>
    <property type="match status" value="1"/>
</dbReference>
<comment type="caution">
    <text evidence="2">The sequence shown here is derived from an EMBL/GenBank/DDBJ whole genome shotgun (WGS) entry which is preliminary data.</text>
</comment>
<dbReference type="PANTHER" id="PTHR30199">
    <property type="entry name" value="MFS FAMILY TRANSPORTER, PREDICTED SUBSTRATE BENZOATE"/>
    <property type="match status" value="1"/>
</dbReference>
<keyword evidence="3" id="KW-1185">Reference proteome</keyword>
<sequence>MFNSIIRDSSLSAIAAGFIAVLVGFASAMAIVFQAAVSSGANSQQIESWVWALGLGMGLSSLGLSLWYKRPLIIAWSTPGAALLATGTADADLATATGTFLTVGVLITLVGVTGVFNRLVRLIPLSIASAMLAGILVQFGLSLFGAMQTQPFLIISMILIYLIAKRLVPRYAIPLVLSCGVTFCLFNQTIQTQNLSLALASPEWVTPTFSWSSIIGIGLPLFIVTMTSQNLPGVAILKSSGYQDQPISPVITTTGVTTLLFAPFGGFTFNLAAITAAICTSDESHPNPEKRYIAGVSVGVFNILAGVFGTAVVSLFAAFPQALIAGLAGLALLTTIGASLKAALNIDSEKEAAMLTFLMTASGISFFGIASAFWGVIIGMTAMYLSKRV</sequence>
<dbReference type="AlphaFoldDB" id="K6YST7"/>
<feature type="transmembrane region" description="Helical" evidence="1">
    <location>
        <begin position="210"/>
        <end position="228"/>
    </location>
</feature>
<protein>
    <submittedName>
        <fullName evidence="2">Benzoate membrane transport protein</fullName>
    </submittedName>
</protein>
<name>K6YST7_9ALTE</name>
<accession>K6YST7</accession>
<feature type="transmembrane region" description="Helical" evidence="1">
    <location>
        <begin position="323"/>
        <end position="344"/>
    </location>
</feature>
<feature type="transmembrane region" description="Helical" evidence="1">
    <location>
        <begin position="249"/>
        <end position="272"/>
    </location>
</feature>
<dbReference type="GO" id="GO:0042925">
    <property type="term" value="F:benzoate transmembrane transporter activity"/>
    <property type="evidence" value="ECO:0007669"/>
    <property type="project" value="InterPro"/>
</dbReference>
<dbReference type="NCBIfam" id="TIGR00843">
    <property type="entry name" value="benE"/>
    <property type="match status" value="1"/>
</dbReference>
<dbReference type="EMBL" id="BAEN01000036">
    <property type="protein sequence ID" value="GAC14340.1"/>
    <property type="molecule type" value="Genomic_DNA"/>
</dbReference>
<dbReference type="Proteomes" id="UP000006334">
    <property type="component" value="Unassembled WGS sequence"/>
</dbReference>
<dbReference type="InterPro" id="IPR004711">
    <property type="entry name" value="Benzoate_Transporter"/>
</dbReference>
<feature type="transmembrane region" description="Helical" evidence="1">
    <location>
        <begin position="93"/>
        <end position="115"/>
    </location>
</feature>
<dbReference type="eggNOG" id="COG3135">
    <property type="taxonomic scope" value="Bacteria"/>
</dbReference>
<keyword evidence="1" id="KW-0812">Transmembrane</keyword>
<dbReference type="GO" id="GO:0005886">
    <property type="term" value="C:plasma membrane"/>
    <property type="evidence" value="ECO:0007669"/>
    <property type="project" value="TreeGrafter"/>
</dbReference>
<evidence type="ECO:0000256" key="1">
    <source>
        <dbReference type="SAM" id="Phobius"/>
    </source>
</evidence>
<feature type="transmembrane region" description="Helical" evidence="1">
    <location>
        <begin position="49"/>
        <end position="68"/>
    </location>
</feature>
<dbReference type="OrthoDB" id="9792424at2"/>
<evidence type="ECO:0000313" key="3">
    <source>
        <dbReference type="Proteomes" id="UP000006334"/>
    </source>
</evidence>
<dbReference type="STRING" id="1127673.GLIP_1707"/>
<feature type="transmembrane region" description="Helical" evidence="1">
    <location>
        <begin position="122"/>
        <end position="141"/>
    </location>
</feature>
<feature type="transmembrane region" description="Helical" evidence="1">
    <location>
        <begin position="292"/>
        <end position="316"/>
    </location>
</feature>
<feature type="transmembrane region" description="Helical" evidence="1">
    <location>
        <begin position="147"/>
        <end position="164"/>
    </location>
</feature>
<keyword evidence="1" id="KW-1133">Transmembrane helix</keyword>
<gene>
    <name evidence="2" type="primary">benE</name>
    <name evidence="2" type="ORF">GLIP_1707</name>
</gene>
<feature type="transmembrane region" description="Helical" evidence="1">
    <location>
        <begin position="364"/>
        <end position="385"/>
    </location>
</feature>
<organism evidence="2 3">
    <name type="scientific">Aliiglaciecola lipolytica E3</name>
    <dbReference type="NCBI Taxonomy" id="1127673"/>
    <lineage>
        <taxon>Bacteria</taxon>
        <taxon>Pseudomonadati</taxon>
        <taxon>Pseudomonadota</taxon>
        <taxon>Gammaproteobacteria</taxon>
        <taxon>Alteromonadales</taxon>
        <taxon>Alteromonadaceae</taxon>
        <taxon>Aliiglaciecola</taxon>
    </lineage>
</organism>